<dbReference type="NCBIfam" id="NF009525">
    <property type="entry name" value="PRK12887.1"/>
    <property type="match status" value="1"/>
</dbReference>
<proteinExistence type="inferred from homology"/>
<dbReference type="Gene3D" id="1.10.357.140">
    <property type="entry name" value="UbiA prenyltransferase"/>
    <property type="match status" value="1"/>
</dbReference>
<reference evidence="8" key="1">
    <citation type="journal article" date="2016" name="Nat. Genet.">
        <title>A high-quality carrot genome assembly provides new insights into carotenoid accumulation and asterid genome evolution.</title>
        <authorList>
            <person name="Iorizzo M."/>
            <person name="Ellison S."/>
            <person name="Senalik D."/>
            <person name="Zeng P."/>
            <person name="Satapoomin P."/>
            <person name="Huang J."/>
            <person name="Bowman M."/>
            <person name="Iovene M."/>
            <person name="Sanseverino W."/>
            <person name="Cavagnaro P."/>
            <person name="Yildiz M."/>
            <person name="Macko-Podgorni A."/>
            <person name="Moranska E."/>
            <person name="Grzebelus E."/>
            <person name="Grzebelus D."/>
            <person name="Ashrafi H."/>
            <person name="Zheng Z."/>
            <person name="Cheng S."/>
            <person name="Spooner D."/>
            <person name="Van Deynze A."/>
            <person name="Simon P."/>
        </authorList>
    </citation>
    <scope>NUCLEOTIDE SEQUENCE [LARGE SCALE GENOMIC DNA]</scope>
    <source>
        <tissue evidence="8">Leaf</tissue>
    </source>
</reference>
<feature type="transmembrane region" description="Helical" evidence="7">
    <location>
        <begin position="179"/>
        <end position="209"/>
    </location>
</feature>
<dbReference type="CDD" id="cd13960">
    <property type="entry name" value="PT_UbiA_HPT1"/>
    <property type="match status" value="1"/>
</dbReference>
<dbReference type="OMA" id="CDKRIAQ"/>
<dbReference type="STRING" id="79200.A0A175YMQ7"/>
<evidence type="ECO:0000256" key="5">
    <source>
        <dbReference type="ARBA" id="ARBA00022989"/>
    </source>
</evidence>
<keyword evidence="6 7" id="KW-0472">Membrane</keyword>
<evidence type="ECO:0000256" key="2">
    <source>
        <dbReference type="ARBA" id="ARBA00005985"/>
    </source>
</evidence>
<comment type="caution">
    <text evidence="8">The sequence shown here is derived from an EMBL/GenBank/DDBJ whole genome shotgun (WGS) entry which is preliminary data.</text>
</comment>
<feature type="transmembrane region" description="Helical" evidence="7">
    <location>
        <begin position="229"/>
        <end position="248"/>
    </location>
</feature>
<dbReference type="InterPro" id="IPR044502">
    <property type="entry name" value="AtHST-like"/>
</dbReference>
<dbReference type="InterPro" id="IPR044878">
    <property type="entry name" value="UbiA_sf"/>
</dbReference>
<dbReference type="GO" id="GO:0031969">
    <property type="term" value="C:chloroplast membrane"/>
    <property type="evidence" value="ECO:0007669"/>
    <property type="project" value="UniProtKB-SubCell"/>
</dbReference>
<organism evidence="8">
    <name type="scientific">Daucus carota subsp. sativus</name>
    <name type="common">Carrot</name>
    <dbReference type="NCBI Taxonomy" id="79200"/>
    <lineage>
        <taxon>Eukaryota</taxon>
        <taxon>Viridiplantae</taxon>
        <taxon>Streptophyta</taxon>
        <taxon>Embryophyta</taxon>
        <taxon>Tracheophyta</taxon>
        <taxon>Spermatophyta</taxon>
        <taxon>Magnoliopsida</taxon>
        <taxon>eudicotyledons</taxon>
        <taxon>Gunneridae</taxon>
        <taxon>Pentapetalae</taxon>
        <taxon>asterids</taxon>
        <taxon>campanulids</taxon>
        <taxon>Apiales</taxon>
        <taxon>Apiaceae</taxon>
        <taxon>Apioideae</taxon>
        <taxon>Scandiceae</taxon>
        <taxon>Daucinae</taxon>
        <taxon>Daucus</taxon>
        <taxon>Daucus sect. Daucus</taxon>
    </lineage>
</organism>
<keyword evidence="3" id="KW-0808">Transferase</keyword>
<feature type="transmembrane region" description="Helical" evidence="7">
    <location>
        <begin position="260"/>
        <end position="282"/>
    </location>
</feature>
<dbReference type="GO" id="GO:0004659">
    <property type="term" value="F:prenyltransferase activity"/>
    <property type="evidence" value="ECO:0007669"/>
    <property type="project" value="InterPro"/>
</dbReference>
<dbReference type="Pfam" id="PF01040">
    <property type="entry name" value="UbiA"/>
    <property type="match status" value="1"/>
</dbReference>
<dbReference type="KEGG" id="dcr:108197735"/>
<evidence type="ECO:0000256" key="3">
    <source>
        <dbReference type="ARBA" id="ARBA00022679"/>
    </source>
</evidence>
<name>A0A175YMQ7_DAUCS</name>
<keyword evidence="4 7" id="KW-0812">Transmembrane</keyword>
<dbReference type="EMBL" id="LNRQ01000008">
    <property type="protein sequence ID" value="KZM84743.1"/>
    <property type="molecule type" value="Genomic_DNA"/>
</dbReference>
<sequence>MILSFSSSCLSSTAHLHPAKGSVASVRHMKRHRVILNGDKKNNYRGFLDNKIFDSNKSFSRSCDKRIAQVIGASSDGEFVLQPTNDIQKTLTAIYKFSRPYTFIGIITAISSVSLLPLTSLGDLSPAVFVGFLKALIPFLFAKVYNAGINQVVDVEIDRINKPYLPLVSGELSMGQGKAIVSACGFMCLVVAMLFQSPPLFLGVLTYFLLGTAYSADLPLLRWKTKPSLAVLTIVGLYGFSCHLGVFYHMQNYVLGRPIVLTKSLGFTVSFFSLFAAVIALFKDIPDVEGDEAFGNPTFSVKYGKKKVFSLCLVILLSAYGSAIVIGASSSFLICKLVSVIGHCTLASVLLLRAYALDLDDDEATQSFYMFLWKLFYAEYALIHFIR</sequence>
<gene>
    <name evidence="8" type="ORF">DCAR_027835</name>
</gene>
<evidence type="ECO:0000256" key="4">
    <source>
        <dbReference type="ARBA" id="ARBA00022692"/>
    </source>
</evidence>
<feature type="transmembrane region" description="Helical" evidence="7">
    <location>
        <begin position="308"/>
        <end position="326"/>
    </location>
</feature>
<feature type="transmembrane region" description="Helical" evidence="7">
    <location>
        <begin position="124"/>
        <end position="142"/>
    </location>
</feature>
<protein>
    <submittedName>
        <fullName evidence="8">Uncharacterized protein</fullName>
    </submittedName>
</protein>
<dbReference type="Gramene" id="KZM84743">
    <property type="protein sequence ID" value="KZM84743"/>
    <property type="gene ID" value="DCAR_027835"/>
</dbReference>
<dbReference type="PANTHER" id="PTHR43009:SF7">
    <property type="entry name" value="HOMOGENTISATE GERANYLGERANYLTRANSFERASE, CHLOROPLASTIC"/>
    <property type="match status" value="1"/>
</dbReference>
<evidence type="ECO:0000256" key="7">
    <source>
        <dbReference type="SAM" id="Phobius"/>
    </source>
</evidence>
<evidence type="ECO:0000313" key="8">
    <source>
        <dbReference type="EMBL" id="KZM84743.1"/>
    </source>
</evidence>
<feature type="transmembrane region" description="Helical" evidence="7">
    <location>
        <begin position="101"/>
        <end position="118"/>
    </location>
</feature>
<evidence type="ECO:0000256" key="1">
    <source>
        <dbReference type="ARBA" id="ARBA00004508"/>
    </source>
</evidence>
<accession>A0A175YMQ7</accession>
<dbReference type="InterPro" id="IPR000537">
    <property type="entry name" value="UbiA_prenyltransferase"/>
</dbReference>
<feature type="transmembrane region" description="Helical" evidence="7">
    <location>
        <begin position="368"/>
        <end position="386"/>
    </location>
</feature>
<evidence type="ECO:0000256" key="6">
    <source>
        <dbReference type="ARBA" id="ARBA00023136"/>
    </source>
</evidence>
<comment type="subcellular location">
    <subcellularLocation>
        <location evidence="1">Plastid</location>
        <location evidence="1">Chloroplast membrane</location>
        <topology evidence="1">Multi-pass membrane protein</topology>
    </subcellularLocation>
</comment>
<dbReference type="PANTHER" id="PTHR43009">
    <property type="entry name" value="HOMOGENTISATE SOLANESYLTRANSFERASE, CHLOROPLASTIC"/>
    <property type="match status" value="1"/>
</dbReference>
<feature type="transmembrane region" description="Helical" evidence="7">
    <location>
        <begin position="333"/>
        <end position="356"/>
    </location>
</feature>
<dbReference type="OrthoDB" id="1502398at2759"/>
<comment type="similarity">
    <text evidence="2">Belongs to the UbiA prenyltransferase family.</text>
</comment>
<dbReference type="AlphaFoldDB" id="A0A175YMQ7"/>
<keyword evidence="5 7" id="KW-1133">Transmembrane helix</keyword>